<sequence>MVLHGESSILADSLCHSRFSLVTASSTILDPSDSLGFLVRLELEFSFSFESVFDLVFSSSFSTFCCVLLVGGSFEEVWFVLTQLQSASPRAFVHQVVSEPGSSTLQR</sequence>
<proteinExistence type="predicted"/>
<dbReference type="Gramene" id="KOM27482">
    <property type="protein sequence ID" value="KOM27482"/>
    <property type="gene ID" value="LR48_Vigan424s000400"/>
</dbReference>
<evidence type="ECO:0000313" key="1">
    <source>
        <dbReference type="EMBL" id="KOM27482.1"/>
    </source>
</evidence>
<name>A0A0L9TAD6_PHAAN</name>
<dbReference type="AlphaFoldDB" id="A0A0L9TAD6"/>
<gene>
    <name evidence="1" type="ORF">LR48_Vigan424s000400</name>
</gene>
<dbReference type="Proteomes" id="UP000053144">
    <property type="component" value="Unassembled WGS sequence"/>
</dbReference>
<accession>A0A0L9TAD6</accession>
<dbReference type="EMBL" id="KQ258380">
    <property type="protein sequence ID" value="KOM27482.1"/>
    <property type="molecule type" value="Genomic_DNA"/>
</dbReference>
<reference evidence="2" key="1">
    <citation type="journal article" date="2015" name="Proc. Natl. Acad. Sci. U.S.A.">
        <title>Genome sequencing of adzuki bean (Vigna angularis) provides insight into high starch and low fat accumulation and domestication.</title>
        <authorList>
            <person name="Yang K."/>
            <person name="Tian Z."/>
            <person name="Chen C."/>
            <person name="Luo L."/>
            <person name="Zhao B."/>
            <person name="Wang Z."/>
            <person name="Yu L."/>
            <person name="Li Y."/>
            <person name="Sun Y."/>
            <person name="Li W."/>
            <person name="Chen Y."/>
            <person name="Li Y."/>
            <person name="Zhang Y."/>
            <person name="Ai D."/>
            <person name="Zhao J."/>
            <person name="Shang C."/>
            <person name="Ma Y."/>
            <person name="Wu B."/>
            <person name="Wang M."/>
            <person name="Gao L."/>
            <person name="Sun D."/>
            <person name="Zhang P."/>
            <person name="Guo F."/>
            <person name="Wang W."/>
            <person name="Li Y."/>
            <person name="Wang J."/>
            <person name="Varshney R.K."/>
            <person name="Wang J."/>
            <person name="Ling H.Q."/>
            <person name="Wan P."/>
        </authorList>
    </citation>
    <scope>NUCLEOTIDE SEQUENCE</scope>
    <source>
        <strain evidence="2">cv. Jingnong 6</strain>
    </source>
</reference>
<evidence type="ECO:0000313" key="2">
    <source>
        <dbReference type="Proteomes" id="UP000053144"/>
    </source>
</evidence>
<organism evidence="1 2">
    <name type="scientific">Phaseolus angularis</name>
    <name type="common">Azuki bean</name>
    <name type="synonym">Vigna angularis</name>
    <dbReference type="NCBI Taxonomy" id="3914"/>
    <lineage>
        <taxon>Eukaryota</taxon>
        <taxon>Viridiplantae</taxon>
        <taxon>Streptophyta</taxon>
        <taxon>Embryophyta</taxon>
        <taxon>Tracheophyta</taxon>
        <taxon>Spermatophyta</taxon>
        <taxon>Magnoliopsida</taxon>
        <taxon>eudicotyledons</taxon>
        <taxon>Gunneridae</taxon>
        <taxon>Pentapetalae</taxon>
        <taxon>rosids</taxon>
        <taxon>fabids</taxon>
        <taxon>Fabales</taxon>
        <taxon>Fabaceae</taxon>
        <taxon>Papilionoideae</taxon>
        <taxon>50 kb inversion clade</taxon>
        <taxon>NPAAA clade</taxon>
        <taxon>indigoferoid/millettioid clade</taxon>
        <taxon>Phaseoleae</taxon>
        <taxon>Vigna</taxon>
    </lineage>
</organism>
<protein>
    <submittedName>
        <fullName evidence="1">Uncharacterized protein</fullName>
    </submittedName>
</protein>